<keyword evidence="4" id="KW-1185">Reference proteome</keyword>
<organism evidence="3 4">
    <name type="scientific">Raphidocelis subcapitata</name>
    <dbReference type="NCBI Taxonomy" id="307507"/>
    <lineage>
        <taxon>Eukaryota</taxon>
        <taxon>Viridiplantae</taxon>
        <taxon>Chlorophyta</taxon>
        <taxon>core chlorophytes</taxon>
        <taxon>Chlorophyceae</taxon>
        <taxon>CS clade</taxon>
        <taxon>Sphaeropleales</taxon>
        <taxon>Selenastraceae</taxon>
        <taxon>Raphidocelis</taxon>
    </lineage>
</organism>
<keyword evidence="2" id="KW-1133">Transmembrane helix</keyword>
<evidence type="ECO:0000256" key="1">
    <source>
        <dbReference type="SAM" id="MobiDB-lite"/>
    </source>
</evidence>
<keyword evidence="2" id="KW-0472">Membrane</keyword>
<name>A0A2V0P3W6_9CHLO</name>
<feature type="transmembrane region" description="Helical" evidence="2">
    <location>
        <begin position="53"/>
        <end position="71"/>
    </location>
</feature>
<dbReference type="EMBL" id="BDRX01000053">
    <property type="protein sequence ID" value="GBF94548.1"/>
    <property type="molecule type" value="Genomic_DNA"/>
</dbReference>
<dbReference type="AlphaFoldDB" id="A0A2V0P3W6"/>
<comment type="caution">
    <text evidence="3">The sequence shown here is derived from an EMBL/GenBank/DDBJ whole genome shotgun (WGS) entry which is preliminary data.</text>
</comment>
<dbReference type="Proteomes" id="UP000247498">
    <property type="component" value="Unassembled WGS sequence"/>
</dbReference>
<keyword evidence="2" id="KW-0812">Transmembrane</keyword>
<dbReference type="InParanoid" id="A0A2V0P3W6"/>
<sequence>MIPRTASSGRVNITVVSSTYEAGERTSMGSGRPPRPGGPGARAGPPRSSRDSLWVGLGLVAFLAAVGLLFLHRLQRAFDFGTDADDGDVLP</sequence>
<evidence type="ECO:0000313" key="4">
    <source>
        <dbReference type="Proteomes" id="UP000247498"/>
    </source>
</evidence>
<accession>A0A2V0P3W6</accession>
<reference evidence="3 4" key="1">
    <citation type="journal article" date="2018" name="Sci. Rep.">
        <title>Raphidocelis subcapitata (=Pseudokirchneriella subcapitata) provides an insight into genome evolution and environmental adaptations in the Sphaeropleales.</title>
        <authorList>
            <person name="Suzuki S."/>
            <person name="Yamaguchi H."/>
            <person name="Nakajima N."/>
            <person name="Kawachi M."/>
        </authorList>
    </citation>
    <scope>NUCLEOTIDE SEQUENCE [LARGE SCALE GENOMIC DNA]</scope>
    <source>
        <strain evidence="3 4">NIES-35</strain>
    </source>
</reference>
<feature type="region of interest" description="Disordered" evidence="1">
    <location>
        <begin position="19"/>
        <end position="50"/>
    </location>
</feature>
<gene>
    <name evidence="3" type="ORF">Rsub_06663</name>
</gene>
<proteinExistence type="predicted"/>
<protein>
    <submittedName>
        <fullName evidence="3">Uncharacterized protein</fullName>
    </submittedName>
</protein>
<evidence type="ECO:0000313" key="3">
    <source>
        <dbReference type="EMBL" id="GBF94548.1"/>
    </source>
</evidence>
<evidence type="ECO:0000256" key="2">
    <source>
        <dbReference type="SAM" id="Phobius"/>
    </source>
</evidence>